<dbReference type="RefSeq" id="WP_121278505.1">
    <property type="nucleotide sequence ID" value="NZ_RBZV01000005.1"/>
</dbReference>
<gene>
    <name evidence="2" type="primary">pilV</name>
    <name evidence="2" type="ORF">D7S89_15135</name>
</gene>
<proteinExistence type="predicted"/>
<dbReference type="EMBL" id="RBZV01000005">
    <property type="protein sequence ID" value="RKP47559.1"/>
    <property type="molecule type" value="Genomic_DNA"/>
</dbReference>
<sequence>MDAILGYIVALTLSMIGVAGFTTWARLGVANVQTAATASQMLTFDKAAQQYVQDNGSTIAALATATAPVTVTPAMLIAAGYLPNGFSPSNVFGQIWQLQVLQPSAGQLQSLVTSQGGTPISNTRQLVQIAAQAGAQGGFVPYANQAGDASMSPANANGAYGGWKLPLANYTNPGSGHLASLLAFTNVQSNNAYLYRVAVAGHPELNTMQTALNMGTHDIDSANNVNATTVNATNVNAQGVDVQNASGAPTVTIGNTKLAGVGSQAVLQADGGTVLTNSAGSAYAPLTAGNVMANGDVDANGNVNASYLQPTGGAVAGQPCQKPGMIANSGTGPLFCQSGMWRSLSTNSMVVSGSPAYGDSSSGPYTSVAACPSGYNLTGGGYQLTNYAPNSGFNADGNAPDVSMPYFDPAQGRYTGWLVHPGGFPGYSQFVPYAVCSG</sequence>
<dbReference type="AlphaFoldDB" id="A0A494XHB9"/>
<reference evidence="2 3" key="1">
    <citation type="submission" date="2018-10" db="EMBL/GenBank/DDBJ databases">
        <title>Paraburkholderia sp. 7MK8-2, isolated from soil.</title>
        <authorList>
            <person name="Gao Z.-H."/>
            <person name="Qiu L.-H."/>
        </authorList>
    </citation>
    <scope>NUCLEOTIDE SEQUENCE [LARGE SCALE GENOMIC DNA]</scope>
    <source>
        <strain evidence="2 3">7MK8-2</strain>
    </source>
</reference>
<comment type="caution">
    <text evidence="2">The sequence shown here is derived from an EMBL/GenBank/DDBJ whole genome shotgun (WGS) entry which is preliminary data.</text>
</comment>
<dbReference type="Pfam" id="PF04917">
    <property type="entry name" value="Shufflon_N"/>
    <property type="match status" value="1"/>
</dbReference>
<keyword evidence="3" id="KW-1185">Reference proteome</keyword>
<accession>A0A494XHB9</accession>
<organism evidence="2 3">
    <name type="scientific">Trinickia fusca</name>
    <dbReference type="NCBI Taxonomy" id="2419777"/>
    <lineage>
        <taxon>Bacteria</taxon>
        <taxon>Pseudomonadati</taxon>
        <taxon>Pseudomonadota</taxon>
        <taxon>Betaproteobacteria</taxon>
        <taxon>Burkholderiales</taxon>
        <taxon>Burkholderiaceae</taxon>
        <taxon>Trinickia</taxon>
    </lineage>
</organism>
<evidence type="ECO:0000313" key="3">
    <source>
        <dbReference type="Proteomes" id="UP000280434"/>
    </source>
</evidence>
<name>A0A494XHB9_9BURK</name>
<feature type="domain" description="Bacterial shufflon protein N-terminal" evidence="1">
    <location>
        <begin position="33"/>
        <end position="339"/>
    </location>
</feature>
<dbReference type="InterPro" id="IPR007001">
    <property type="entry name" value="Shufflon_N"/>
</dbReference>
<evidence type="ECO:0000259" key="1">
    <source>
        <dbReference type="Pfam" id="PF04917"/>
    </source>
</evidence>
<dbReference type="OrthoDB" id="7220054at2"/>
<dbReference type="Proteomes" id="UP000280434">
    <property type="component" value="Unassembled WGS sequence"/>
</dbReference>
<protein>
    <submittedName>
        <fullName evidence="2">Shufflon system plasmid conjugative transfer pilus tip adhesin PilV</fullName>
    </submittedName>
</protein>
<evidence type="ECO:0000313" key="2">
    <source>
        <dbReference type="EMBL" id="RKP47559.1"/>
    </source>
</evidence>